<evidence type="ECO:0000313" key="7">
    <source>
        <dbReference type="Proteomes" id="UP000030762"/>
    </source>
</evidence>
<evidence type="ECO:0000256" key="4">
    <source>
        <dbReference type="PROSITE-ProRule" id="PRU00175"/>
    </source>
</evidence>
<protein>
    <recommendedName>
        <fullName evidence="5">RING-type domain-containing protein</fullName>
    </recommendedName>
</protein>
<dbReference type="GO" id="GO:0004674">
    <property type="term" value="F:protein serine/threonine kinase activity"/>
    <property type="evidence" value="ECO:0007669"/>
    <property type="project" value="TreeGrafter"/>
</dbReference>
<dbReference type="Pfam" id="PF26200">
    <property type="entry name" value="Rcat_RNF216"/>
    <property type="match status" value="1"/>
</dbReference>
<proteinExistence type="predicted"/>
<organism evidence="6 7">
    <name type="scientific">Saprolegnia diclina (strain VS20)</name>
    <dbReference type="NCBI Taxonomy" id="1156394"/>
    <lineage>
        <taxon>Eukaryota</taxon>
        <taxon>Sar</taxon>
        <taxon>Stramenopiles</taxon>
        <taxon>Oomycota</taxon>
        <taxon>Saprolegniomycetes</taxon>
        <taxon>Saprolegniales</taxon>
        <taxon>Saprolegniaceae</taxon>
        <taxon>Saprolegnia</taxon>
    </lineage>
</organism>
<feature type="domain" description="RING-type" evidence="5">
    <location>
        <begin position="801"/>
        <end position="853"/>
    </location>
</feature>
<keyword evidence="2" id="KW-0964">Secreted</keyword>
<dbReference type="PANTHER" id="PTHR47763:SF1">
    <property type="entry name" value="DUF659 DOMAIN-CONTAINING PROTEIN"/>
    <property type="match status" value="1"/>
</dbReference>
<evidence type="ECO:0000313" key="6">
    <source>
        <dbReference type="EMBL" id="EQC39622.1"/>
    </source>
</evidence>
<dbReference type="SUPFAM" id="SSF57850">
    <property type="entry name" value="RING/U-box"/>
    <property type="match status" value="1"/>
</dbReference>
<dbReference type="VEuPathDB" id="FungiDB:SDRG_03053"/>
<gene>
    <name evidence="6" type="ORF">SDRG_03053</name>
</gene>
<dbReference type="PANTHER" id="PTHR47763">
    <property type="entry name" value="ALPHA-PROTEIN KINASE VWKA"/>
    <property type="match status" value="1"/>
</dbReference>
<evidence type="ECO:0000256" key="1">
    <source>
        <dbReference type="ARBA" id="ARBA00004613"/>
    </source>
</evidence>
<dbReference type="OrthoDB" id="61092at2759"/>
<keyword evidence="3" id="KW-0732">Signal</keyword>
<name>T0SA09_SAPDV</name>
<evidence type="ECO:0000256" key="3">
    <source>
        <dbReference type="ARBA" id="ARBA00022729"/>
    </source>
</evidence>
<evidence type="ECO:0000256" key="2">
    <source>
        <dbReference type="ARBA" id="ARBA00022525"/>
    </source>
</evidence>
<dbReference type="CDD" id="cd00198">
    <property type="entry name" value="vWFA"/>
    <property type="match status" value="1"/>
</dbReference>
<dbReference type="Gene3D" id="3.40.50.410">
    <property type="entry name" value="von Willebrand factor, type A domain"/>
    <property type="match status" value="1"/>
</dbReference>
<keyword evidence="4" id="KW-0862">Zinc</keyword>
<dbReference type="OMA" id="LAYRDYC"/>
<dbReference type="eggNOG" id="KOG1812">
    <property type="taxonomic scope" value="Eukaryota"/>
</dbReference>
<keyword evidence="4" id="KW-0863">Zinc-finger</keyword>
<dbReference type="InterPro" id="IPR052969">
    <property type="entry name" value="Thr-specific_kinase-like"/>
</dbReference>
<dbReference type="InterPro" id="IPR056861">
    <property type="entry name" value="HMCN1-like_VWA"/>
</dbReference>
<dbReference type="Gene3D" id="1.20.120.1750">
    <property type="match status" value="1"/>
</dbReference>
<evidence type="ECO:0000259" key="5">
    <source>
        <dbReference type="PROSITE" id="PS50089"/>
    </source>
</evidence>
<dbReference type="GO" id="GO:0008270">
    <property type="term" value="F:zinc ion binding"/>
    <property type="evidence" value="ECO:0007669"/>
    <property type="project" value="UniProtKB-KW"/>
</dbReference>
<sequence>MTQTNITTPTWQELAGDKPELDLFLVCDTTGSMGTYLPALKASLRQVFALAKLMYHDRLKVHIVSYKDYCDGDQVLSSVSRRQGRNDAIVKFVDDLRPTGGGDWPEAVKTALNFVVATVDELRAQAASGSAVVFLYTDAPPHHATTQSNNMAKENAAIAANPAYRAGHDWCRIQKTLGEANIPVYTFHSPLRNGANAHASSSFYALLGPVVLLPTLSSTVITKATIGLLLQLMDEEVDAIPEFARTSYFHGTTPYDETLAVPTENDLVDDDALTPVRMPFLFASIPAMPERLDALLPLFAHDAGFRNLVMKTFEVIFRPENIAAVTYNPVFGKLWRLACRQRLDPRLDDLTTQLSRCVDALPADGKALVQEWLLASYDDSARIQGLVDAAPIGSVFVMAAGAPTVASKHLRSLARAPTASALASVTSILSHLQLHATANLATEDGTPLYLPSTLSNDDVFACLPHLVCPGTSFSRRGAAVLALLCSLSDHVLLKARAEAYLASIRGSWLPFELVIEFPEIVSPEFTQLLYRGRAYLTENEQAVYTQLYLVHRLRRAATKDVGVTLGFSPTKTQLWPDTKARCRVCTYETSYSLMVEADLCAMCVTYGDDAPRLQAETVVVGDTSHLVECVDCHGVYAVLQVHQLATHPKCWYCRTNQSTPAPKIECHTCLNSYVDPAGLYKQQCHDANGGGWTCPVCVTEPSRSTEASLTTLSAFLNENAALVEHFGWSRSPSAFLAMALDPKISLLKVFTTKYNDLMSATDDSPSSTPDIRVRGKRAHGADALTDEVRSIVLTHALRDACNLCFEDVSLAALHSACGRCATKCCEPCLSRWYGAVQPGKMVLPSTLGCPFCRRQPTLGVLRKHNRQACALVASKMTWRADMYYGWCLGCYKVKEMGDRHCAVEPPADVATFRCTECADGGCERNVCPGCFVETEKTGGCNHMTCVCGQHWCFACGAGFTTADDVYDHLYEVHRGIGDDA</sequence>
<dbReference type="InterPro" id="IPR013087">
    <property type="entry name" value="Znf_C2H2_type"/>
</dbReference>
<dbReference type="STRING" id="1156394.T0SA09"/>
<dbReference type="RefSeq" id="XP_008606894.1">
    <property type="nucleotide sequence ID" value="XM_008608672.1"/>
</dbReference>
<dbReference type="Proteomes" id="UP000030762">
    <property type="component" value="Unassembled WGS sequence"/>
</dbReference>
<keyword evidence="7" id="KW-1185">Reference proteome</keyword>
<accession>T0SA09</accession>
<dbReference type="EMBL" id="JH767138">
    <property type="protein sequence ID" value="EQC39622.1"/>
    <property type="molecule type" value="Genomic_DNA"/>
</dbReference>
<dbReference type="PROSITE" id="PS00028">
    <property type="entry name" value="ZINC_FINGER_C2H2_1"/>
    <property type="match status" value="1"/>
</dbReference>
<keyword evidence="4" id="KW-0479">Metal-binding</keyword>
<dbReference type="InParanoid" id="T0SA09"/>
<comment type="subcellular location">
    <subcellularLocation>
        <location evidence="1">Secreted</location>
    </subcellularLocation>
</comment>
<dbReference type="SUPFAM" id="SSF53300">
    <property type="entry name" value="vWA-like"/>
    <property type="match status" value="1"/>
</dbReference>
<dbReference type="AlphaFoldDB" id="T0SA09"/>
<dbReference type="InterPro" id="IPR036465">
    <property type="entry name" value="vWFA_dom_sf"/>
</dbReference>
<dbReference type="GO" id="GO:0005737">
    <property type="term" value="C:cytoplasm"/>
    <property type="evidence" value="ECO:0007669"/>
    <property type="project" value="TreeGrafter"/>
</dbReference>
<dbReference type="Pfam" id="PF25106">
    <property type="entry name" value="VWA_4"/>
    <property type="match status" value="1"/>
</dbReference>
<reference evidence="6 7" key="1">
    <citation type="submission" date="2012-04" db="EMBL/GenBank/DDBJ databases">
        <title>The Genome Sequence of Saprolegnia declina VS20.</title>
        <authorList>
            <consortium name="The Broad Institute Genome Sequencing Platform"/>
            <person name="Russ C."/>
            <person name="Nusbaum C."/>
            <person name="Tyler B."/>
            <person name="van West P."/>
            <person name="Dieguez-Uribeondo J."/>
            <person name="de Bruijn I."/>
            <person name="Tripathy S."/>
            <person name="Jiang R."/>
            <person name="Young S.K."/>
            <person name="Zeng Q."/>
            <person name="Gargeya S."/>
            <person name="Fitzgerald M."/>
            <person name="Haas B."/>
            <person name="Abouelleil A."/>
            <person name="Alvarado L."/>
            <person name="Arachchi H.M."/>
            <person name="Berlin A."/>
            <person name="Chapman S.B."/>
            <person name="Goldberg J."/>
            <person name="Griggs A."/>
            <person name="Gujja S."/>
            <person name="Hansen M."/>
            <person name="Howarth C."/>
            <person name="Imamovic A."/>
            <person name="Larimer J."/>
            <person name="McCowen C."/>
            <person name="Montmayeur A."/>
            <person name="Murphy C."/>
            <person name="Neiman D."/>
            <person name="Pearson M."/>
            <person name="Priest M."/>
            <person name="Roberts A."/>
            <person name="Saif S."/>
            <person name="Shea T."/>
            <person name="Sisk P."/>
            <person name="Sykes S."/>
            <person name="Wortman J."/>
            <person name="Nusbaum C."/>
            <person name="Birren B."/>
        </authorList>
    </citation>
    <scope>NUCLEOTIDE SEQUENCE [LARGE SCALE GENOMIC DNA]</scope>
    <source>
        <strain evidence="6 7">VS20</strain>
    </source>
</reference>
<dbReference type="PROSITE" id="PS50089">
    <property type="entry name" value="ZF_RING_2"/>
    <property type="match status" value="1"/>
</dbReference>
<dbReference type="InterPro" id="IPR001841">
    <property type="entry name" value="Znf_RING"/>
</dbReference>
<dbReference type="GeneID" id="19943780"/>